<dbReference type="InterPro" id="IPR029063">
    <property type="entry name" value="SAM-dependent_MTases_sf"/>
</dbReference>
<accession>A0A9N8F120</accession>
<dbReference type="PROSITE" id="PS51585">
    <property type="entry name" value="SAM_MT_TPMT"/>
    <property type="match status" value="1"/>
</dbReference>
<protein>
    <submittedName>
        <fullName evidence="5">Probable thiol methyltransferase</fullName>
    </submittedName>
</protein>
<dbReference type="SUPFAM" id="SSF53335">
    <property type="entry name" value="S-adenosyl-L-methionine-dependent methyltransferases"/>
    <property type="match status" value="1"/>
</dbReference>
<evidence type="ECO:0000313" key="6">
    <source>
        <dbReference type="Proteomes" id="UP001153069"/>
    </source>
</evidence>
<dbReference type="OrthoDB" id="276151at2759"/>
<dbReference type="EMBL" id="CAICTM010002286">
    <property type="protein sequence ID" value="CAB9528674.1"/>
    <property type="molecule type" value="Genomic_DNA"/>
</dbReference>
<dbReference type="Gene3D" id="3.40.50.150">
    <property type="entry name" value="Vaccinia Virus protein VP39"/>
    <property type="match status" value="1"/>
</dbReference>
<dbReference type="AlphaFoldDB" id="A0A9N8F120"/>
<proteinExistence type="predicted"/>
<evidence type="ECO:0000256" key="1">
    <source>
        <dbReference type="ARBA" id="ARBA00022553"/>
    </source>
</evidence>
<dbReference type="PANTHER" id="PTHR32183">
    <property type="match status" value="1"/>
</dbReference>
<keyword evidence="1" id="KW-0597">Phosphoprotein</keyword>
<name>A0A9N8F120_9STRA</name>
<keyword evidence="2 5" id="KW-0489">Methyltransferase</keyword>
<reference evidence="5" key="1">
    <citation type="submission" date="2020-06" db="EMBL/GenBank/DDBJ databases">
        <authorList>
            <consortium name="Plant Systems Biology data submission"/>
        </authorList>
    </citation>
    <scope>NUCLEOTIDE SEQUENCE</scope>
    <source>
        <strain evidence="5">D6</strain>
    </source>
</reference>
<evidence type="ECO:0000256" key="4">
    <source>
        <dbReference type="ARBA" id="ARBA00022691"/>
    </source>
</evidence>
<dbReference type="GO" id="GO:0032259">
    <property type="term" value="P:methylation"/>
    <property type="evidence" value="ECO:0007669"/>
    <property type="project" value="UniProtKB-KW"/>
</dbReference>
<dbReference type="PANTHER" id="PTHR32183:SF11">
    <property type="entry name" value="THIOL METHYLTRANSFERASE 2-RELATED"/>
    <property type="match status" value="1"/>
</dbReference>
<dbReference type="Proteomes" id="UP001153069">
    <property type="component" value="Unassembled WGS sequence"/>
</dbReference>
<dbReference type="Pfam" id="PF05724">
    <property type="entry name" value="TPMT"/>
    <property type="match status" value="2"/>
</dbReference>
<comment type="caution">
    <text evidence="5">The sequence shown here is derived from an EMBL/GenBank/DDBJ whole genome shotgun (WGS) entry which is preliminary data.</text>
</comment>
<evidence type="ECO:0000256" key="2">
    <source>
        <dbReference type="ARBA" id="ARBA00022603"/>
    </source>
</evidence>
<dbReference type="InterPro" id="IPR008854">
    <property type="entry name" value="TPMT"/>
</dbReference>
<evidence type="ECO:0000256" key="3">
    <source>
        <dbReference type="ARBA" id="ARBA00022679"/>
    </source>
</evidence>
<keyword evidence="6" id="KW-1185">Reference proteome</keyword>
<sequence>MWLRLGSSVGRRLMVQRQRTAVSHTTCTCMYMSDGSGPSNGKIGGKKGQTMALVEKMRDKLDRDSTLHQGDSWEELWQEGVTPWDLHQPTPVLQQELDTTALTSTSTSSSVGKRVLVPGCGSGFDLITLAERLGQDSVIVGLDISTTSLQRAQQVLLDHHSSSNTTSTGTVLLAQGDFFERPDSWDTVFSTNKDDPSKSNTCIPSFGSSFDLIYDYVFFCALPLSLRPQWGATMASLLEPSQGRLLTLMFPILPDADPTRGPPFPVTVQDYQHVLQCHGVVMESTEPYASTQTVPSRVGKELVCWWKHSSTVSAAAGEEDHVPTPVSKL</sequence>
<dbReference type="GO" id="GO:0008757">
    <property type="term" value="F:S-adenosylmethionine-dependent methyltransferase activity"/>
    <property type="evidence" value="ECO:0007669"/>
    <property type="project" value="InterPro"/>
</dbReference>
<evidence type="ECO:0000313" key="5">
    <source>
        <dbReference type="EMBL" id="CAB9528674.1"/>
    </source>
</evidence>
<keyword evidence="4" id="KW-0949">S-adenosyl-L-methionine</keyword>
<dbReference type="CDD" id="cd02440">
    <property type="entry name" value="AdoMet_MTases"/>
    <property type="match status" value="1"/>
</dbReference>
<keyword evidence="3" id="KW-0808">Transferase</keyword>
<organism evidence="5 6">
    <name type="scientific">Seminavis robusta</name>
    <dbReference type="NCBI Taxonomy" id="568900"/>
    <lineage>
        <taxon>Eukaryota</taxon>
        <taxon>Sar</taxon>
        <taxon>Stramenopiles</taxon>
        <taxon>Ochrophyta</taxon>
        <taxon>Bacillariophyta</taxon>
        <taxon>Bacillariophyceae</taxon>
        <taxon>Bacillariophycidae</taxon>
        <taxon>Naviculales</taxon>
        <taxon>Naviculaceae</taxon>
        <taxon>Seminavis</taxon>
    </lineage>
</organism>
<gene>
    <name evidence="5" type="ORF">SEMRO_2288_G322100.1</name>
</gene>